<sequence length="309" mass="34673">MGLGVRFYLFVEDGLQRISHRLMEGLAHGKDAMPQFAGTKQKVANVLVAMEAGKPVKVERADGSFLTFDENGEVHKDLIASGFAAMETYRALERAQRNPEPGKVVDLSPKLNREKWERENRWTLSKEDLDLIADDIWNRKRAGAPKVQRATGIAPKPPSMTWEAKEAVKEIQSKVWSIGGQLERLAEPSLKGVSFEALQMAKADQNSPLWRAVSETAELRREILKRHRTGAGIWHATVEILRWDVTHHSGESVSSFHEKCNSKKEAEEAARRMLAENAKHFSAEFSVEASVVCELEWYEAASDDLQPGS</sequence>
<dbReference type="AlphaFoldDB" id="A0A1M6TWT6"/>
<reference evidence="1 2" key="1">
    <citation type="submission" date="2016-10" db="EMBL/GenBank/DDBJ databases">
        <authorList>
            <person name="de Groot N.N."/>
        </authorList>
    </citation>
    <scope>NUCLEOTIDE SEQUENCE [LARGE SCALE GENOMIC DNA]</scope>
    <source>
        <strain evidence="1 2">GAS522</strain>
    </source>
</reference>
<dbReference type="OrthoDB" id="8007283at2"/>
<dbReference type="EMBL" id="FNTI01000001">
    <property type="protein sequence ID" value="SEC35175.1"/>
    <property type="molecule type" value="Genomic_DNA"/>
</dbReference>
<accession>A0A1M6TWT6</accession>
<gene>
    <name evidence="1" type="ORF">SAMN05444171_1211</name>
</gene>
<organism evidence="1 2">
    <name type="scientific">Bradyrhizobium lablabi</name>
    <dbReference type="NCBI Taxonomy" id="722472"/>
    <lineage>
        <taxon>Bacteria</taxon>
        <taxon>Pseudomonadati</taxon>
        <taxon>Pseudomonadota</taxon>
        <taxon>Alphaproteobacteria</taxon>
        <taxon>Hyphomicrobiales</taxon>
        <taxon>Nitrobacteraceae</taxon>
        <taxon>Bradyrhizobium</taxon>
    </lineage>
</organism>
<dbReference type="Proteomes" id="UP000183208">
    <property type="component" value="Unassembled WGS sequence"/>
</dbReference>
<proteinExistence type="predicted"/>
<evidence type="ECO:0000313" key="1">
    <source>
        <dbReference type="EMBL" id="SEC35175.1"/>
    </source>
</evidence>
<evidence type="ECO:0000313" key="2">
    <source>
        <dbReference type="Proteomes" id="UP000183208"/>
    </source>
</evidence>
<dbReference type="RefSeq" id="WP_074816806.1">
    <property type="nucleotide sequence ID" value="NZ_FNTI01000001.1"/>
</dbReference>
<name>A0A1M6TWT6_9BRAD</name>
<protein>
    <submittedName>
        <fullName evidence="1">Uncharacterized protein</fullName>
    </submittedName>
</protein>